<dbReference type="AlphaFoldDB" id="A0A0J1FMQ9"/>
<gene>
    <name evidence="3" type="primary">fdhE</name>
    <name evidence="3" type="ORF">DEAC_c35690</name>
</gene>
<evidence type="ECO:0000313" key="3">
    <source>
        <dbReference type="EMBL" id="KLU64622.1"/>
    </source>
</evidence>
<dbReference type="SUPFAM" id="SSF144020">
    <property type="entry name" value="FdhE-like"/>
    <property type="match status" value="1"/>
</dbReference>
<evidence type="ECO:0000313" key="4">
    <source>
        <dbReference type="Proteomes" id="UP000036356"/>
    </source>
</evidence>
<dbReference type="InterPro" id="IPR056797">
    <property type="entry name" value="FdhE_central"/>
</dbReference>
<sequence>MNKPKRTLNTEEENDIEEAYQTYRLLKREIKVWQEERGAFWSKKLKPEESPPYYPLVNLPGAAILELWARLNRVMEEEVPESVLKDVWQNFKEGRGIQEPWLQSTLQLALSGLAQLARLTVTSQAEDQNFMKEEEERQGIETCCPICGENAVISVLIPPHGKRLLHCIFCGQEWPTMRVGCILCGREEASSQNYLLSKEYPGVELVTCELCGQYFKEFDLRMLSVEDLVWEDVRTLPLNYAGQQWITDHTQ</sequence>
<dbReference type="Proteomes" id="UP000036356">
    <property type="component" value="Unassembled WGS sequence"/>
</dbReference>
<name>A0A0J1FMQ9_9FIRM</name>
<protein>
    <submittedName>
        <fullName evidence="3">Protein FdhE</fullName>
    </submittedName>
</protein>
<dbReference type="EMBL" id="LDZY01000013">
    <property type="protein sequence ID" value="KLU64622.1"/>
    <property type="molecule type" value="Genomic_DNA"/>
</dbReference>
<dbReference type="Gene3D" id="3.90.1670.10">
    <property type="entry name" value="FdhE-like domain"/>
    <property type="match status" value="1"/>
</dbReference>
<keyword evidence="4" id="KW-1185">Reference proteome</keyword>
<dbReference type="PANTHER" id="PTHR37689:SF1">
    <property type="entry name" value="PROTEIN FDHE"/>
    <property type="match status" value="1"/>
</dbReference>
<comment type="caution">
    <text evidence="3">The sequence shown here is derived from an EMBL/GenBank/DDBJ whole genome shotgun (WGS) entry which is preliminary data.</text>
</comment>
<proteinExistence type="predicted"/>
<keyword evidence="1" id="KW-0175">Coiled coil</keyword>
<evidence type="ECO:0000259" key="2">
    <source>
        <dbReference type="Pfam" id="PF24859"/>
    </source>
</evidence>
<feature type="coiled-coil region" evidence="1">
    <location>
        <begin position="9"/>
        <end position="36"/>
    </location>
</feature>
<dbReference type="GO" id="GO:0008199">
    <property type="term" value="F:ferric iron binding"/>
    <property type="evidence" value="ECO:0007669"/>
    <property type="project" value="TreeGrafter"/>
</dbReference>
<dbReference type="PATRIC" id="fig|476652.3.peg.3763"/>
<dbReference type="GO" id="GO:0005829">
    <property type="term" value="C:cytosol"/>
    <property type="evidence" value="ECO:0007669"/>
    <property type="project" value="TreeGrafter"/>
</dbReference>
<dbReference type="RefSeq" id="WP_047811350.1">
    <property type="nucleotide sequence ID" value="NZ_LDZY01000013.1"/>
</dbReference>
<dbReference type="PANTHER" id="PTHR37689">
    <property type="entry name" value="PROTEIN FDHE"/>
    <property type="match status" value="1"/>
</dbReference>
<organism evidence="3 4">
    <name type="scientific">Desulfosporosinus acididurans</name>
    <dbReference type="NCBI Taxonomy" id="476652"/>
    <lineage>
        <taxon>Bacteria</taxon>
        <taxon>Bacillati</taxon>
        <taxon>Bacillota</taxon>
        <taxon>Clostridia</taxon>
        <taxon>Eubacteriales</taxon>
        <taxon>Desulfitobacteriaceae</taxon>
        <taxon>Desulfosporosinus</taxon>
    </lineage>
</organism>
<accession>A0A0J1FMQ9</accession>
<dbReference type="Pfam" id="PF24859">
    <property type="entry name" value="FdhE_central"/>
    <property type="match status" value="1"/>
</dbReference>
<dbReference type="InterPro" id="IPR024064">
    <property type="entry name" value="FdhE-like_sf"/>
</dbReference>
<reference evidence="3 4" key="1">
    <citation type="submission" date="2015-06" db="EMBL/GenBank/DDBJ databases">
        <title>Draft genome of the moderately acidophilic sulfate reducer Candidatus Desulfosporosinus acididurans strain M1.</title>
        <authorList>
            <person name="Poehlein A."/>
            <person name="Petzsch P."/>
            <person name="Johnson B.D."/>
            <person name="Schloemann M."/>
            <person name="Daniel R."/>
            <person name="Muehling M."/>
        </authorList>
    </citation>
    <scope>NUCLEOTIDE SEQUENCE [LARGE SCALE GENOMIC DNA]</scope>
    <source>
        <strain evidence="3 4">M1</strain>
    </source>
</reference>
<dbReference type="InterPro" id="IPR006452">
    <property type="entry name" value="Formate_DH_accessory"/>
</dbReference>
<dbReference type="STRING" id="476652.DEAC_c35690"/>
<dbReference type="GO" id="GO:0051604">
    <property type="term" value="P:protein maturation"/>
    <property type="evidence" value="ECO:0007669"/>
    <property type="project" value="TreeGrafter"/>
</dbReference>
<evidence type="ECO:0000256" key="1">
    <source>
        <dbReference type="SAM" id="Coils"/>
    </source>
</evidence>
<feature type="domain" description="FdhE central" evidence="2">
    <location>
        <begin position="144"/>
        <end position="178"/>
    </location>
</feature>